<evidence type="ECO:0000313" key="3">
    <source>
        <dbReference type="EMBL" id="GAA2134467.1"/>
    </source>
</evidence>
<feature type="signal peptide" evidence="1">
    <location>
        <begin position="1"/>
        <end position="27"/>
    </location>
</feature>
<dbReference type="InterPro" id="IPR010895">
    <property type="entry name" value="CHRD"/>
</dbReference>
<evidence type="ECO:0000256" key="1">
    <source>
        <dbReference type="SAM" id="SignalP"/>
    </source>
</evidence>
<dbReference type="Proteomes" id="UP001500575">
    <property type="component" value="Unassembled WGS sequence"/>
</dbReference>
<feature type="domain" description="CHRD" evidence="2">
    <location>
        <begin position="36"/>
        <end position="143"/>
    </location>
</feature>
<sequence>MTRRTHTTLVATALLLGATALSGPAGASTADAAAPVTRMADLKASGDADGSGHAMFTLNKAKKRVCADVTWAGIAKPNAAHIHKVSDGSIFIDLSGSVTGGKKCTTGVSKNKIQKLIDRPGRYYFNVHNGPYPAGAIQGTLRK</sequence>
<protein>
    <recommendedName>
        <fullName evidence="2">CHRD domain-containing protein</fullName>
    </recommendedName>
</protein>
<dbReference type="Pfam" id="PF07452">
    <property type="entry name" value="CHRD"/>
    <property type="match status" value="1"/>
</dbReference>
<comment type="caution">
    <text evidence="3">The sequence shown here is derived from an EMBL/GenBank/DDBJ whole genome shotgun (WGS) entry which is preliminary data.</text>
</comment>
<dbReference type="EMBL" id="BAAAQQ010000014">
    <property type="protein sequence ID" value="GAA2134467.1"/>
    <property type="molecule type" value="Genomic_DNA"/>
</dbReference>
<reference evidence="3 4" key="1">
    <citation type="journal article" date="2019" name="Int. J. Syst. Evol. Microbiol.">
        <title>The Global Catalogue of Microorganisms (GCM) 10K type strain sequencing project: providing services to taxonomists for standard genome sequencing and annotation.</title>
        <authorList>
            <consortium name="The Broad Institute Genomics Platform"/>
            <consortium name="The Broad Institute Genome Sequencing Center for Infectious Disease"/>
            <person name="Wu L."/>
            <person name="Ma J."/>
        </authorList>
    </citation>
    <scope>NUCLEOTIDE SEQUENCE [LARGE SCALE GENOMIC DNA]</scope>
    <source>
        <strain evidence="3 4">JCM 16021</strain>
    </source>
</reference>
<keyword evidence="4" id="KW-1185">Reference proteome</keyword>
<gene>
    <name evidence="3" type="ORF">GCM10009843_40960</name>
</gene>
<accession>A0ABN2YZJ1</accession>
<evidence type="ECO:0000313" key="4">
    <source>
        <dbReference type="Proteomes" id="UP001500575"/>
    </source>
</evidence>
<name>A0ABN2YZJ1_9ACTN</name>
<proteinExistence type="predicted"/>
<keyword evidence="1" id="KW-0732">Signal</keyword>
<dbReference type="RefSeq" id="WP_344305724.1">
    <property type="nucleotide sequence ID" value="NZ_BAAAQQ010000014.1"/>
</dbReference>
<evidence type="ECO:0000259" key="2">
    <source>
        <dbReference type="SMART" id="SM00754"/>
    </source>
</evidence>
<feature type="chain" id="PRO_5045985862" description="CHRD domain-containing protein" evidence="1">
    <location>
        <begin position="28"/>
        <end position="143"/>
    </location>
</feature>
<dbReference type="SMART" id="SM00754">
    <property type="entry name" value="CHRD"/>
    <property type="match status" value="1"/>
</dbReference>
<organism evidence="3 4">
    <name type="scientific">Nocardioides bigeumensis</name>
    <dbReference type="NCBI Taxonomy" id="433657"/>
    <lineage>
        <taxon>Bacteria</taxon>
        <taxon>Bacillati</taxon>
        <taxon>Actinomycetota</taxon>
        <taxon>Actinomycetes</taxon>
        <taxon>Propionibacteriales</taxon>
        <taxon>Nocardioidaceae</taxon>
        <taxon>Nocardioides</taxon>
    </lineage>
</organism>